<feature type="compositionally biased region" description="Polar residues" evidence="1">
    <location>
        <begin position="106"/>
        <end position="124"/>
    </location>
</feature>
<dbReference type="EMBL" id="JAUYZG010000019">
    <property type="protein sequence ID" value="KAK2878320.1"/>
    <property type="molecule type" value="Genomic_DNA"/>
</dbReference>
<keyword evidence="3" id="KW-1185">Reference proteome</keyword>
<evidence type="ECO:0000313" key="2">
    <source>
        <dbReference type="EMBL" id="KAK2878320.1"/>
    </source>
</evidence>
<gene>
    <name evidence="2" type="ORF">Q8A67_019111</name>
</gene>
<organism evidence="2 3">
    <name type="scientific">Cirrhinus molitorella</name>
    <name type="common">mud carp</name>
    <dbReference type="NCBI Taxonomy" id="172907"/>
    <lineage>
        <taxon>Eukaryota</taxon>
        <taxon>Metazoa</taxon>
        <taxon>Chordata</taxon>
        <taxon>Craniata</taxon>
        <taxon>Vertebrata</taxon>
        <taxon>Euteleostomi</taxon>
        <taxon>Actinopterygii</taxon>
        <taxon>Neopterygii</taxon>
        <taxon>Teleostei</taxon>
        <taxon>Ostariophysi</taxon>
        <taxon>Cypriniformes</taxon>
        <taxon>Cyprinidae</taxon>
        <taxon>Labeoninae</taxon>
        <taxon>Labeonini</taxon>
        <taxon>Cirrhinus</taxon>
    </lineage>
</organism>
<feature type="region of interest" description="Disordered" evidence="1">
    <location>
        <begin position="100"/>
        <end position="124"/>
    </location>
</feature>
<protein>
    <submittedName>
        <fullName evidence="2">Uncharacterized protein</fullName>
    </submittedName>
</protein>
<feature type="compositionally biased region" description="Basic and acidic residues" evidence="1">
    <location>
        <begin position="33"/>
        <end position="47"/>
    </location>
</feature>
<feature type="region of interest" description="Disordered" evidence="1">
    <location>
        <begin position="30"/>
        <end position="53"/>
    </location>
</feature>
<evidence type="ECO:0000313" key="3">
    <source>
        <dbReference type="Proteomes" id="UP001187343"/>
    </source>
</evidence>
<dbReference type="Proteomes" id="UP001187343">
    <property type="component" value="Unassembled WGS sequence"/>
</dbReference>
<name>A0AA88TER8_9TELE</name>
<dbReference type="AlphaFoldDB" id="A0AA88TER8"/>
<evidence type="ECO:0000256" key="1">
    <source>
        <dbReference type="SAM" id="MobiDB-lite"/>
    </source>
</evidence>
<accession>A0AA88TER8</accession>
<proteinExistence type="predicted"/>
<reference evidence="2" key="1">
    <citation type="submission" date="2023-08" db="EMBL/GenBank/DDBJ databases">
        <title>Chromosome-level Genome Assembly of mud carp (Cirrhinus molitorella).</title>
        <authorList>
            <person name="Liu H."/>
        </authorList>
    </citation>
    <scope>NUCLEOTIDE SEQUENCE</scope>
    <source>
        <strain evidence="2">Prfri</strain>
        <tissue evidence="2">Muscle</tissue>
    </source>
</reference>
<sequence length="124" mass="13306">MANGRKNGGGDENCTVFCESQLAASWSLSERALQSRDGEEQLQRDGKGAGMSSAALQGCEKGTLGVTACITQGVDCMGVENGLPPPQQFRLEFMQAASQRRRYQSPAAQLSHIQQELSSTPTLR</sequence>
<comment type="caution">
    <text evidence="2">The sequence shown here is derived from an EMBL/GenBank/DDBJ whole genome shotgun (WGS) entry which is preliminary data.</text>
</comment>